<protein>
    <submittedName>
        <fullName evidence="1">Uncharacterized protein</fullName>
    </submittedName>
</protein>
<keyword evidence="2" id="KW-1185">Reference proteome</keyword>
<dbReference type="STRING" id="1332080.ATN00_00235"/>
<dbReference type="Proteomes" id="UP000056968">
    <property type="component" value="Chromosome"/>
</dbReference>
<reference evidence="1 2" key="1">
    <citation type="submission" date="2015-11" db="EMBL/GenBank/DDBJ databases">
        <title>A Two-component Flavoprotein Monooxygenase System MeaXY Responsible for para-Hydroxylation of 2-Methyl-6-ethylaniline and 2,6-Diethylaniline in Sphingobium baderi DE-13.</title>
        <authorList>
            <person name="Cheng M."/>
            <person name="Meng Q."/>
            <person name="Yang Y."/>
            <person name="Chu C."/>
            <person name="Yan X."/>
            <person name="He J."/>
            <person name="Li S."/>
        </authorList>
    </citation>
    <scope>NUCLEOTIDE SEQUENCE [LARGE SCALE GENOMIC DNA]</scope>
    <source>
        <strain evidence="1 2">DE-13</strain>
    </source>
</reference>
<evidence type="ECO:0000313" key="1">
    <source>
        <dbReference type="EMBL" id="ALR18977.1"/>
    </source>
</evidence>
<gene>
    <name evidence="1" type="ORF">ATN00_00235</name>
</gene>
<dbReference type="AlphaFoldDB" id="A0A0S3EU94"/>
<organism evidence="1 2">
    <name type="scientific">Sphingobium baderi</name>
    <dbReference type="NCBI Taxonomy" id="1332080"/>
    <lineage>
        <taxon>Bacteria</taxon>
        <taxon>Pseudomonadati</taxon>
        <taxon>Pseudomonadota</taxon>
        <taxon>Alphaproteobacteria</taxon>
        <taxon>Sphingomonadales</taxon>
        <taxon>Sphingomonadaceae</taxon>
        <taxon>Sphingobium</taxon>
    </lineage>
</organism>
<sequence>MPDRSIRAASPVAGFSGEWKTCLMQRQPVRTSASLEKRADACKKLAPKVSLYLATLIGM</sequence>
<name>A0A0S3EU94_9SPHN</name>
<dbReference type="KEGG" id="sbd:ATN00_00235"/>
<dbReference type="EMBL" id="CP013264">
    <property type="protein sequence ID" value="ALR18977.1"/>
    <property type="molecule type" value="Genomic_DNA"/>
</dbReference>
<evidence type="ECO:0000313" key="2">
    <source>
        <dbReference type="Proteomes" id="UP000056968"/>
    </source>
</evidence>
<proteinExistence type="predicted"/>
<accession>A0A0S3EU94</accession>